<gene>
    <name evidence="1" type="ORF">KIPB_015094</name>
</gene>
<accession>A0A9K3DCG0</accession>
<evidence type="ECO:0000313" key="2">
    <source>
        <dbReference type="Proteomes" id="UP000265618"/>
    </source>
</evidence>
<dbReference type="Proteomes" id="UP000265618">
    <property type="component" value="Unassembled WGS sequence"/>
</dbReference>
<comment type="caution">
    <text evidence="1">The sequence shown here is derived from an EMBL/GenBank/DDBJ whole genome shotgun (WGS) entry which is preliminary data.</text>
</comment>
<feature type="non-terminal residue" evidence="1">
    <location>
        <position position="1"/>
    </location>
</feature>
<proteinExistence type="predicted"/>
<name>A0A9K3DCG0_9EUKA</name>
<keyword evidence="2" id="KW-1185">Reference proteome</keyword>
<reference evidence="1 2" key="1">
    <citation type="journal article" date="2018" name="PLoS ONE">
        <title>The draft genome of Kipferlia bialata reveals reductive genome evolution in fornicate parasites.</title>
        <authorList>
            <person name="Tanifuji G."/>
            <person name="Takabayashi S."/>
            <person name="Kume K."/>
            <person name="Takagi M."/>
            <person name="Nakayama T."/>
            <person name="Kamikawa R."/>
            <person name="Inagaki Y."/>
            <person name="Hashimoto T."/>
        </authorList>
    </citation>
    <scope>NUCLEOTIDE SEQUENCE [LARGE SCALE GENOMIC DNA]</scope>
    <source>
        <strain evidence="1">NY0173</strain>
    </source>
</reference>
<dbReference type="EMBL" id="BDIP01008214">
    <property type="protein sequence ID" value="GIQ91720.1"/>
    <property type="molecule type" value="Genomic_DNA"/>
</dbReference>
<dbReference type="AlphaFoldDB" id="A0A9K3DCG0"/>
<evidence type="ECO:0000313" key="1">
    <source>
        <dbReference type="EMBL" id="GIQ91720.1"/>
    </source>
</evidence>
<organism evidence="1 2">
    <name type="scientific">Kipferlia bialata</name>
    <dbReference type="NCBI Taxonomy" id="797122"/>
    <lineage>
        <taxon>Eukaryota</taxon>
        <taxon>Metamonada</taxon>
        <taxon>Carpediemonas-like organisms</taxon>
        <taxon>Kipferlia</taxon>
    </lineage>
</organism>
<protein>
    <submittedName>
        <fullName evidence="1">Uncharacterized protein</fullName>
    </submittedName>
</protein>
<sequence length="117" mass="13258">MTEPSRIDVFTCFHLFSPVLPAKSLLRVGLASVRSLGSMSHSANSMDPERVQIQLLNSRVRRLEIDRQAAAIGNPQVDALLTRSRRQDEMIRTHEQQYAELLTRSQGQAETIQTQKQ</sequence>